<proteinExistence type="predicted"/>
<dbReference type="EMBL" id="BLAD01000070">
    <property type="protein sequence ID" value="GES03565.1"/>
    <property type="molecule type" value="Genomic_DNA"/>
</dbReference>
<evidence type="ECO:0000313" key="2">
    <source>
        <dbReference type="EMBL" id="GES03565.1"/>
    </source>
</evidence>
<protein>
    <submittedName>
        <fullName evidence="2">Uncharacterized protein</fullName>
    </submittedName>
</protein>
<reference evidence="2 3" key="1">
    <citation type="submission" date="2019-10" db="EMBL/GenBank/DDBJ databases">
        <title>Whole genome shotgun sequence of Acrocarpospora corrugata NBRC 13972.</title>
        <authorList>
            <person name="Ichikawa N."/>
            <person name="Kimura A."/>
            <person name="Kitahashi Y."/>
            <person name="Komaki H."/>
            <person name="Oguchi A."/>
        </authorList>
    </citation>
    <scope>NUCLEOTIDE SEQUENCE [LARGE SCALE GENOMIC DNA]</scope>
    <source>
        <strain evidence="2 3">NBRC 13972</strain>
    </source>
</reference>
<evidence type="ECO:0000256" key="1">
    <source>
        <dbReference type="SAM" id="MobiDB-lite"/>
    </source>
</evidence>
<organism evidence="2 3">
    <name type="scientific">Acrocarpospora corrugata</name>
    <dbReference type="NCBI Taxonomy" id="35763"/>
    <lineage>
        <taxon>Bacteria</taxon>
        <taxon>Bacillati</taxon>
        <taxon>Actinomycetota</taxon>
        <taxon>Actinomycetes</taxon>
        <taxon>Streptosporangiales</taxon>
        <taxon>Streptosporangiaceae</taxon>
        <taxon>Acrocarpospora</taxon>
    </lineage>
</organism>
<name>A0A5M3W3E9_9ACTN</name>
<comment type="caution">
    <text evidence="2">The sequence shown here is derived from an EMBL/GenBank/DDBJ whole genome shotgun (WGS) entry which is preliminary data.</text>
</comment>
<dbReference type="AlphaFoldDB" id="A0A5M3W3E9"/>
<evidence type="ECO:0000313" key="3">
    <source>
        <dbReference type="Proteomes" id="UP000334990"/>
    </source>
</evidence>
<feature type="region of interest" description="Disordered" evidence="1">
    <location>
        <begin position="1"/>
        <end position="20"/>
    </location>
</feature>
<accession>A0A5M3W3E9</accession>
<sequence>MPLHGAPDMTAHRQEPVPESDTDAIAEVLDLKGVPHARARLRDAGALIFHRLEPAEDQRRQACGLAGVPRTDCLHLLMDLPADLPTVWGAETHP</sequence>
<dbReference type="RefSeq" id="WP_155339720.1">
    <property type="nucleotide sequence ID" value="NZ_BAAABN010000042.1"/>
</dbReference>
<keyword evidence="3" id="KW-1185">Reference proteome</keyword>
<gene>
    <name evidence="2" type="ORF">Acor_56310</name>
</gene>
<dbReference type="Proteomes" id="UP000334990">
    <property type="component" value="Unassembled WGS sequence"/>
</dbReference>